<protein>
    <submittedName>
        <fullName evidence="2">Uncharacterized protein</fullName>
    </submittedName>
</protein>
<evidence type="ECO:0000313" key="3">
    <source>
        <dbReference type="Proteomes" id="UP000186136"/>
    </source>
</evidence>
<gene>
    <name evidence="2" type="ORF">PMKS-004195</name>
</gene>
<feature type="signal peptide" evidence="1">
    <location>
        <begin position="1"/>
        <end position="21"/>
    </location>
</feature>
<comment type="caution">
    <text evidence="2">The sequence shown here is derived from an EMBL/GenBank/DDBJ whole genome shotgun (WGS) entry which is preliminary data.</text>
</comment>
<dbReference type="EMBL" id="BDGI01000222">
    <property type="protein sequence ID" value="GAV30678.1"/>
    <property type="molecule type" value="Genomic_DNA"/>
</dbReference>
<keyword evidence="3" id="KW-1185">Reference proteome</keyword>
<sequence>MFNNLYAILFFLSSSVQSSFADYSSNVWSQSQDGVGAGATIVLSEGALTETGFRATVYSFPYLSFWDYGYIGASYTTNGIKAFTNSVKNPNFSMGEFNNARGFSSGYDFYGFSNIPMLDTLVELKGYFARM</sequence>
<feature type="chain" id="PRO_5012998607" evidence="1">
    <location>
        <begin position="22"/>
        <end position="131"/>
    </location>
</feature>
<evidence type="ECO:0000256" key="1">
    <source>
        <dbReference type="SAM" id="SignalP"/>
    </source>
</evidence>
<name>A0A1Q2YMA3_9ASCO</name>
<organism evidence="2 3">
    <name type="scientific">Pichia membranifaciens</name>
    <dbReference type="NCBI Taxonomy" id="4926"/>
    <lineage>
        <taxon>Eukaryota</taxon>
        <taxon>Fungi</taxon>
        <taxon>Dikarya</taxon>
        <taxon>Ascomycota</taxon>
        <taxon>Saccharomycotina</taxon>
        <taxon>Pichiomycetes</taxon>
        <taxon>Pichiales</taxon>
        <taxon>Pichiaceae</taxon>
        <taxon>Pichia</taxon>
    </lineage>
</organism>
<dbReference type="Gene3D" id="2.60.120.1560">
    <property type="match status" value="1"/>
</dbReference>
<evidence type="ECO:0000313" key="2">
    <source>
        <dbReference type="EMBL" id="GAV30678.1"/>
    </source>
</evidence>
<reference evidence="2 3" key="1">
    <citation type="submission" date="2016-08" db="EMBL/GenBank/DDBJ databases">
        <title>Whole genome shotgun sequence of Pichia membranifaciens KS47-1.</title>
        <authorList>
            <person name="Konishi M."/>
            <person name="Ishida M."/>
            <person name="Arakawa T."/>
            <person name="Kato Y."/>
            <person name="Horiuchi J."/>
        </authorList>
    </citation>
    <scope>NUCLEOTIDE SEQUENCE [LARGE SCALE GENOMIC DNA]</scope>
    <source>
        <strain evidence="2 3">KS47-1</strain>
    </source>
</reference>
<dbReference type="AlphaFoldDB" id="A0A1Q2YMA3"/>
<accession>A0A1Q2YMA3</accession>
<keyword evidence="1" id="KW-0732">Signal</keyword>
<dbReference type="Proteomes" id="UP000186136">
    <property type="component" value="Unassembled WGS sequence"/>
</dbReference>
<proteinExistence type="predicted"/>